<dbReference type="STRING" id="655863.F0XJ61"/>
<dbReference type="InterPro" id="IPR042099">
    <property type="entry name" value="ANL_N_sf"/>
</dbReference>
<dbReference type="Gene3D" id="3.30.300.30">
    <property type="match status" value="1"/>
</dbReference>
<dbReference type="OrthoDB" id="10253115at2759"/>
<sequence>MIRTRRAAVCVCRGRWSSQQQQSSRPRRRLSTAADALMSISHGPTEPPLLRQTIPEHFASIVARYADRPALIARTPPTTTTTTTAAEPPGETVYTYGALDVVSDRLARGLRDECGVRRGDRVAVSLGNGPEFAVLTYAIYKLGAVLVPLNPAFTAQQIAAALSHLDVRLLVVQAVTDRAYKPGRGRSNVGLLADLLTRLDVPAVASTAVPSLEHVVLVDNTADHPAVAAAGDFAQPQTRLAALTPFSRLLGGGSLRRPDLLHDQQRHKHRPGTLAPDLVTGPRLHPDDVINIQFTSGTTAHPKAAMLSHRALLNNGALIGHRMGLRPTDRVVCPPPLFHCFGAVLGYMATATTGAALLLPSPAFDPVAALQMAAEHRATALYGVSTMFVAMLERLDGHEHGPVLTPEAVRQLPLHLHTGIAAGSSVPEALMHRLATKLGLRDLVIGYGMTETAPVSIMTAPEDPLTKRSSTCGRVIPHTAVRIVDPHDHHRVLPRGVAGEIAVSGYLLMDGYYGEPAATADAVVTDTPSGPRWMLSGDEGVMDPDGFVAVTGRIKDLVIRGGENIHPLEIENCLFAHPLIADVAVIGLPDARYGEAVAAVVVPHGGVHVTGGLRLAPLHGSNTRDDLNVPTLSADDVRSWARNHLSDHLVPKHVFWITEYPKTSSGKIQKFKLRAMAREVLGDTV</sequence>
<dbReference type="Gene3D" id="3.40.50.12780">
    <property type="entry name" value="N-terminal domain of ligase-like"/>
    <property type="match status" value="1"/>
</dbReference>
<dbReference type="eggNOG" id="KOG1177">
    <property type="taxonomic scope" value="Eukaryota"/>
</dbReference>
<accession>F0XJ61</accession>
<dbReference type="InParanoid" id="F0XJ61"/>
<evidence type="ECO:0000259" key="1">
    <source>
        <dbReference type="Pfam" id="PF00501"/>
    </source>
</evidence>
<evidence type="ECO:0000313" key="3">
    <source>
        <dbReference type="EMBL" id="EFX02325.1"/>
    </source>
</evidence>
<feature type="domain" description="AMP-dependent synthetase/ligase" evidence="1">
    <location>
        <begin position="62"/>
        <end position="513"/>
    </location>
</feature>
<dbReference type="AlphaFoldDB" id="F0XJ61"/>
<dbReference type="GeneID" id="25975356"/>
<evidence type="ECO:0000259" key="2">
    <source>
        <dbReference type="Pfam" id="PF13193"/>
    </source>
</evidence>
<dbReference type="Pfam" id="PF13193">
    <property type="entry name" value="AMP-binding_C"/>
    <property type="match status" value="1"/>
</dbReference>
<proteinExistence type="predicted"/>
<dbReference type="PANTHER" id="PTHR43201:SF30">
    <property type="entry name" value="AMP-DEPENDENT SYNTHETASE_LIGASE DOMAIN-CONTAINING PROTEIN"/>
    <property type="match status" value="1"/>
</dbReference>
<dbReference type="HOGENOM" id="CLU_000022_59_7_1"/>
<dbReference type="InterPro" id="IPR025110">
    <property type="entry name" value="AMP-bd_C"/>
</dbReference>
<dbReference type="EMBL" id="GL629782">
    <property type="protein sequence ID" value="EFX02325.1"/>
    <property type="molecule type" value="Genomic_DNA"/>
</dbReference>
<organism evidence="4">
    <name type="scientific">Grosmannia clavigera (strain kw1407 / UAMH 11150)</name>
    <name type="common">Blue stain fungus</name>
    <name type="synonym">Graphiocladiella clavigera</name>
    <dbReference type="NCBI Taxonomy" id="655863"/>
    <lineage>
        <taxon>Eukaryota</taxon>
        <taxon>Fungi</taxon>
        <taxon>Dikarya</taxon>
        <taxon>Ascomycota</taxon>
        <taxon>Pezizomycotina</taxon>
        <taxon>Sordariomycetes</taxon>
        <taxon>Sordariomycetidae</taxon>
        <taxon>Ophiostomatales</taxon>
        <taxon>Ophiostomataceae</taxon>
        <taxon>Leptographium</taxon>
    </lineage>
</organism>
<dbReference type="PANTHER" id="PTHR43201">
    <property type="entry name" value="ACYL-COA SYNTHETASE"/>
    <property type="match status" value="1"/>
</dbReference>
<dbReference type="GO" id="GO:0006631">
    <property type="term" value="P:fatty acid metabolic process"/>
    <property type="evidence" value="ECO:0007669"/>
    <property type="project" value="TreeGrafter"/>
</dbReference>
<dbReference type="Pfam" id="PF00501">
    <property type="entry name" value="AMP-binding"/>
    <property type="match status" value="1"/>
</dbReference>
<dbReference type="SUPFAM" id="SSF56801">
    <property type="entry name" value="Acetyl-CoA synthetase-like"/>
    <property type="match status" value="1"/>
</dbReference>
<reference evidence="3 4" key="1">
    <citation type="journal article" date="2011" name="Proc. Natl. Acad. Sci. U.S.A.">
        <title>Genome and transcriptome analyses of the mountain pine beetle-fungal symbiont Grosmannia clavigera, a lodgepole pine pathogen.</title>
        <authorList>
            <person name="DiGuistini S."/>
            <person name="Wang Y."/>
            <person name="Liao N.Y."/>
            <person name="Taylor G."/>
            <person name="Tanguay P."/>
            <person name="Feau N."/>
            <person name="Henrissat B."/>
            <person name="Chan S.K."/>
            <person name="Hesse-Orce U."/>
            <person name="Alamouti S.M."/>
            <person name="Tsui C.K.M."/>
            <person name="Docking R.T."/>
            <person name="Levasseur A."/>
            <person name="Haridas S."/>
            <person name="Robertson G."/>
            <person name="Birol I."/>
            <person name="Holt R.A."/>
            <person name="Marra M.A."/>
            <person name="Hamelin R.C."/>
            <person name="Hirst M."/>
            <person name="Jones S.J.M."/>
            <person name="Bohlmann J."/>
            <person name="Breuil C."/>
        </authorList>
    </citation>
    <scope>NUCLEOTIDE SEQUENCE [LARGE SCALE GENOMIC DNA]</scope>
    <source>
        <strain evidence="4">kw1407 / UAMH 11150</strain>
    </source>
</reference>
<feature type="domain" description="AMP-binding enzyme C-terminal" evidence="2">
    <location>
        <begin position="569"/>
        <end position="667"/>
    </location>
</feature>
<name>F0XJ61_GROCL</name>
<keyword evidence="4" id="KW-1185">Reference proteome</keyword>
<dbReference type="RefSeq" id="XP_014171807.1">
    <property type="nucleotide sequence ID" value="XM_014316332.1"/>
</dbReference>
<protein>
    <submittedName>
        <fullName evidence="3">AMP-binding enzyme</fullName>
    </submittedName>
</protein>
<evidence type="ECO:0000313" key="4">
    <source>
        <dbReference type="Proteomes" id="UP000007796"/>
    </source>
</evidence>
<dbReference type="InterPro" id="IPR045851">
    <property type="entry name" value="AMP-bd_C_sf"/>
</dbReference>
<dbReference type="Proteomes" id="UP000007796">
    <property type="component" value="Unassembled WGS sequence"/>
</dbReference>
<gene>
    <name evidence="3" type="ORF">CMQ_2374</name>
</gene>
<dbReference type="GO" id="GO:0031956">
    <property type="term" value="F:medium-chain fatty acid-CoA ligase activity"/>
    <property type="evidence" value="ECO:0007669"/>
    <property type="project" value="TreeGrafter"/>
</dbReference>
<dbReference type="InterPro" id="IPR000873">
    <property type="entry name" value="AMP-dep_synth/lig_dom"/>
</dbReference>